<dbReference type="InterPro" id="IPR044190">
    <property type="entry name" value="THA8-like"/>
</dbReference>
<dbReference type="EMBL" id="GGEC01068334">
    <property type="protein sequence ID" value="MBX48818.1"/>
    <property type="molecule type" value="Transcribed_RNA"/>
</dbReference>
<evidence type="ECO:0000313" key="1">
    <source>
        <dbReference type="EMBL" id="MBX48818.1"/>
    </source>
</evidence>
<reference evidence="1" key="1">
    <citation type="submission" date="2018-02" db="EMBL/GenBank/DDBJ databases">
        <title>Rhizophora mucronata_Transcriptome.</title>
        <authorList>
            <person name="Meera S.P."/>
            <person name="Sreeshan A."/>
            <person name="Augustine A."/>
        </authorList>
    </citation>
    <scope>NUCLEOTIDE SEQUENCE</scope>
    <source>
        <tissue evidence="1">Leaf</tissue>
    </source>
</reference>
<dbReference type="PANTHER" id="PTHR47594">
    <property type="entry name" value="PPR CONTAINING PLANT-LIKE PROTEIN"/>
    <property type="match status" value="1"/>
</dbReference>
<accession>A0A2P2P239</accession>
<dbReference type="Gene3D" id="1.25.40.10">
    <property type="entry name" value="Tetratricopeptide repeat domain"/>
    <property type="match status" value="1"/>
</dbReference>
<name>A0A2P2P239_RHIMU</name>
<dbReference type="GO" id="GO:0003723">
    <property type="term" value="F:RNA binding"/>
    <property type="evidence" value="ECO:0007669"/>
    <property type="project" value="InterPro"/>
</dbReference>
<dbReference type="GO" id="GO:0000373">
    <property type="term" value="P:Group II intron splicing"/>
    <property type="evidence" value="ECO:0007669"/>
    <property type="project" value="InterPro"/>
</dbReference>
<proteinExistence type="predicted"/>
<protein>
    <submittedName>
        <fullName evidence="1">Uncharacterized protein MANES_04G131200</fullName>
    </submittedName>
</protein>
<dbReference type="AlphaFoldDB" id="A0A2P2P239"/>
<organism evidence="1">
    <name type="scientific">Rhizophora mucronata</name>
    <name type="common">Asiatic mangrove</name>
    <dbReference type="NCBI Taxonomy" id="61149"/>
    <lineage>
        <taxon>Eukaryota</taxon>
        <taxon>Viridiplantae</taxon>
        <taxon>Streptophyta</taxon>
        <taxon>Embryophyta</taxon>
        <taxon>Tracheophyta</taxon>
        <taxon>Spermatophyta</taxon>
        <taxon>Magnoliopsida</taxon>
        <taxon>eudicotyledons</taxon>
        <taxon>Gunneridae</taxon>
        <taxon>Pentapetalae</taxon>
        <taxon>rosids</taxon>
        <taxon>fabids</taxon>
        <taxon>Malpighiales</taxon>
        <taxon>Rhizophoraceae</taxon>
        <taxon>Rhizophora</taxon>
    </lineage>
</organism>
<dbReference type="GO" id="GO:0009658">
    <property type="term" value="P:chloroplast organization"/>
    <property type="evidence" value="ECO:0007669"/>
    <property type="project" value="InterPro"/>
</dbReference>
<dbReference type="InterPro" id="IPR011990">
    <property type="entry name" value="TPR-like_helical_dom_sf"/>
</dbReference>
<sequence>MASSLCSTLPSSPIFLRQKPISKTLTTVANTYAVSIRCGPRSKRGPLVKGRILSTEAILALQSLKRAHAKSPSSASFDPSNLSRLIRSDLIAVLRELLRQNLPSLALRVLSVVRSEYPGQIDLNLYADVISCLSRNGWVGEIDRLIAELEGVGCGGVQWESDKGLMRVLRGVAEAGSRDATVRICGLMRRCGCGDTWTADEYAVKVLSKGLRKMGEEKLAGEVEREFGGVSSGVLEKSKL</sequence>
<dbReference type="PANTHER" id="PTHR47594:SF3">
    <property type="entry name" value="PROTEIN THYLAKOID ASSEMBLY 8, CHLOROPLASTIC"/>
    <property type="match status" value="1"/>
</dbReference>